<gene>
    <name evidence="1" type="ORF">HUJ06_008578</name>
</gene>
<name>A0A822YZI7_NELNU</name>
<protein>
    <submittedName>
        <fullName evidence="1">Uncharacterized protein</fullName>
    </submittedName>
</protein>
<dbReference type="AlphaFoldDB" id="A0A822YZI7"/>
<sequence>MLYTHGTWERRSGRAKGDDDLWLGWSRWAMSTAAAQEVHTIKYHSTNWQGLSFNPKLQSVRK</sequence>
<evidence type="ECO:0000313" key="2">
    <source>
        <dbReference type="Proteomes" id="UP000607653"/>
    </source>
</evidence>
<proteinExistence type="predicted"/>
<accession>A0A822YZI7</accession>
<dbReference type="EMBL" id="DUZY01000004">
    <property type="protein sequence ID" value="DAD37937.1"/>
    <property type="molecule type" value="Genomic_DNA"/>
</dbReference>
<dbReference type="Proteomes" id="UP000607653">
    <property type="component" value="Unassembled WGS sequence"/>
</dbReference>
<reference evidence="1 2" key="1">
    <citation type="journal article" date="2020" name="Mol. Biol. Evol.">
        <title>Distinct Expression and Methylation Patterns for Genes with Different Fates following a Single Whole-Genome Duplication in Flowering Plants.</title>
        <authorList>
            <person name="Shi T."/>
            <person name="Rahmani R.S."/>
            <person name="Gugger P.F."/>
            <person name="Wang M."/>
            <person name="Li H."/>
            <person name="Zhang Y."/>
            <person name="Li Z."/>
            <person name="Wang Q."/>
            <person name="Van de Peer Y."/>
            <person name="Marchal K."/>
            <person name="Chen J."/>
        </authorList>
    </citation>
    <scope>NUCLEOTIDE SEQUENCE [LARGE SCALE GENOMIC DNA]</scope>
    <source>
        <tissue evidence="1">Leaf</tissue>
    </source>
</reference>
<comment type="caution">
    <text evidence="1">The sequence shown here is derived from an EMBL/GenBank/DDBJ whole genome shotgun (WGS) entry which is preliminary data.</text>
</comment>
<organism evidence="1 2">
    <name type="scientific">Nelumbo nucifera</name>
    <name type="common">Sacred lotus</name>
    <dbReference type="NCBI Taxonomy" id="4432"/>
    <lineage>
        <taxon>Eukaryota</taxon>
        <taxon>Viridiplantae</taxon>
        <taxon>Streptophyta</taxon>
        <taxon>Embryophyta</taxon>
        <taxon>Tracheophyta</taxon>
        <taxon>Spermatophyta</taxon>
        <taxon>Magnoliopsida</taxon>
        <taxon>Proteales</taxon>
        <taxon>Nelumbonaceae</taxon>
        <taxon>Nelumbo</taxon>
    </lineage>
</organism>
<evidence type="ECO:0000313" key="1">
    <source>
        <dbReference type="EMBL" id="DAD37937.1"/>
    </source>
</evidence>
<keyword evidence="2" id="KW-1185">Reference proteome</keyword>